<evidence type="ECO:0000313" key="3">
    <source>
        <dbReference type="Proteomes" id="UP000604661"/>
    </source>
</evidence>
<dbReference type="Gene3D" id="2.160.20.10">
    <property type="entry name" value="Single-stranded right-handed beta-helix, Pectin lyase-like"/>
    <property type="match status" value="1"/>
</dbReference>
<feature type="domain" description="Filamentous haemagglutinin FhaB/tRNA nuclease CdiA-like TPS" evidence="1">
    <location>
        <begin position="7"/>
        <end position="59"/>
    </location>
</feature>
<dbReference type="NCBIfam" id="TIGR01901">
    <property type="entry name" value="adhes_NPXG"/>
    <property type="match status" value="1"/>
</dbReference>
<protein>
    <submittedName>
        <fullName evidence="2">Filamentous hemagglutinin N-terminal domain-containing protein</fullName>
    </submittedName>
</protein>
<gene>
    <name evidence="2" type="ORF">H6G95_34740</name>
</gene>
<dbReference type="EMBL" id="JACJTE010000100">
    <property type="protein sequence ID" value="MBD2565632.1"/>
    <property type="molecule type" value="Genomic_DNA"/>
</dbReference>
<name>A0ABR8F612_NOSLI</name>
<proteinExistence type="predicted"/>
<dbReference type="InterPro" id="IPR008638">
    <property type="entry name" value="FhaB/CdiA-like_TPS"/>
</dbReference>
<evidence type="ECO:0000313" key="2">
    <source>
        <dbReference type="EMBL" id="MBD2565632.1"/>
    </source>
</evidence>
<dbReference type="InterPro" id="IPR011050">
    <property type="entry name" value="Pectin_lyase_fold/virulence"/>
</dbReference>
<sequence length="63" mass="6722">MFFNLSFTRVTGNNISNIDGLIRSNGTASLFFVNPNGIVFGSYGSLNVGGSFAATTVLNKPFR</sequence>
<dbReference type="SUPFAM" id="SSF51126">
    <property type="entry name" value="Pectin lyase-like"/>
    <property type="match status" value="1"/>
</dbReference>
<keyword evidence="3" id="KW-1185">Reference proteome</keyword>
<dbReference type="Proteomes" id="UP000604661">
    <property type="component" value="Unassembled WGS sequence"/>
</dbReference>
<accession>A0ABR8F612</accession>
<reference evidence="2 3" key="1">
    <citation type="journal article" date="2020" name="ISME J.">
        <title>Comparative genomics reveals insights into cyanobacterial evolution and habitat adaptation.</title>
        <authorList>
            <person name="Chen M.Y."/>
            <person name="Teng W.K."/>
            <person name="Zhao L."/>
            <person name="Hu C.X."/>
            <person name="Zhou Y.K."/>
            <person name="Han B.P."/>
            <person name="Song L.R."/>
            <person name="Shu W.S."/>
        </authorList>
    </citation>
    <scope>NUCLEOTIDE SEQUENCE [LARGE SCALE GENOMIC DNA]</scope>
    <source>
        <strain evidence="2 3">FACHB-391</strain>
    </source>
</reference>
<dbReference type="Pfam" id="PF05860">
    <property type="entry name" value="TPS"/>
    <property type="match status" value="1"/>
</dbReference>
<dbReference type="InterPro" id="IPR012334">
    <property type="entry name" value="Pectin_lyas_fold"/>
</dbReference>
<comment type="caution">
    <text evidence="2">The sequence shown here is derived from an EMBL/GenBank/DDBJ whole genome shotgun (WGS) entry which is preliminary data.</text>
</comment>
<evidence type="ECO:0000259" key="1">
    <source>
        <dbReference type="Pfam" id="PF05860"/>
    </source>
</evidence>
<organism evidence="2 3">
    <name type="scientific">Nostoc linckia FACHB-391</name>
    <dbReference type="NCBI Taxonomy" id="2692906"/>
    <lineage>
        <taxon>Bacteria</taxon>
        <taxon>Bacillati</taxon>
        <taxon>Cyanobacteriota</taxon>
        <taxon>Cyanophyceae</taxon>
        <taxon>Nostocales</taxon>
        <taxon>Nostocaceae</taxon>
        <taxon>Nostoc</taxon>
    </lineage>
</organism>